<feature type="domain" description="HTH cro/C1-type" evidence="1">
    <location>
        <begin position="11"/>
        <end position="64"/>
    </location>
</feature>
<dbReference type="InterPro" id="IPR010982">
    <property type="entry name" value="Lambda_DNA-bd_dom_sf"/>
</dbReference>
<gene>
    <name evidence="2" type="ORF">EV193_105376</name>
</gene>
<protein>
    <submittedName>
        <fullName evidence="2">Helix-turn-helix protein</fullName>
    </submittedName>
</protein>
<keyword evidence="3" id="KW-1185">Reference proteome</keyword>
<dbReference type="Gene3D" id="1.10.260.40">
    <property type="entry name" value="lambda repressor-like DNA-binding domains"/>
    <property type="match status" value="1"/>
</dbReference>
<dbReference type="Proteomes" id="UP000294257">
    <property type="component" value="Unassembled WGS sequence"/>
</dbReference>
<reference evidence="2 3" key="1">
    <citation type="submission" date="2019-02" db="EMBL/GenBank/DDBJ databases">
        <title>Genomic Encyclopedia of Type Strains, Phase IV (KMG-IV): sequencing the most valuable type-strain genomes for metagenomic binning, comparative biology and taxonomic classification.</title>
        <authorList>
            <person name="Goeker M."/>
        </authorList>
    </citation>
    <scope>NUCLEOTIDE SEQUENCE [LARGE SCALE GENOMIC DNA]</scope>
    <source>
        <strain evidence="2 3">DSM 101727</strain>
    </source>
</reference>
<proteinExistence type="predicted"/>
<name>A0A4Q7KND1_9PSEU</name>
<dbReference type="CDD" id="cd00093">
    <property type="entry name" value="HTH_XRE"/>
    <property type="match status" value="1"/>
</dbReference>
<dbReference type="InterPro" id="IPR001387">
    <property type="entry name" value="Cro/C1-type_HTH"/>
</dbReference>
<dbReference type="SMART" id="SM00530">
    <property type="entry name" value="HTH_XRE"/>
    <property type="match status" value="1"/>
</dbReference>
<evidence type="ECO:0000313" key="2">
    <source>
        <dbReference type="EMBL" id="RZS37817.1"/>
    </source>
</evidence>
<dbReference type="GO" id="GO:0003677">
    <property type="term" value="F:DNA binding"/>
    <property type="evidence" value="ECO:0007669"/>
    <property type="project" value="InterPro"/>
</dbReference>
<sequence>MSRDQGLGVVLRDMRKSRSLTLAAVAREAGCAPSLISYVETGQRELHAWLAVKLDSIYETGGVITSLVHETSRASTNRRASGPNSTEMLIVELPGGGGAVPLSRRDLLVALGVGISSSVGYREFESKLDKFGFDPDMLSVFEKGYAGFQTAARALPSSELVDGLTGNVALLDGMRRRAEHRYRTRIAKLQARYAESLSWLAEEAGDLTSAMYWIDRTSHWAESAEWKPMIAYGFVRRSMIAVSFANDGRRAVDHAQSVLCMKRVPPRIRGLAAKQISFGYALAGDETQSKRALDDALTLLAKPVQEGDAVLGQRSVVNDDLFTIFKATCDIYLGRGESVIPVLEPRLSSLSGASVRTATITRAKLARAYANAGQPAEAAHLAGRALSDIDKIESLSAKSELRRALPILQHWHGRDDVRMVMERLANS</sequence>
<dbReference type="PROSITE" id="PS50943">
    <property type="entry name" value="HTH_CROC1"/>
    <property type="match status" value="1"/>
</dbReference>
<organism evidence="2 3">
    <name type="scientific">Herbihabitans rhizosphaerae</name>
    <dbReference type="NCBI Taxonomy" id="1872711"/>
    <lineage>
        <taxon>Bacteria</taxon>
        <taxon>Bacillati</taxon>
        <taxon>Actinomycetota</taxon>
        <taxon>Actinomycetes</taxon>
        <taxon>Pseudonocardiales</taxon>
        <taxon>Pseudonocardiaceae</taxon>
        <taxon>Herbihabitans</taxon>
    </lineage>
</organism>
<evidence type="ECO:0000313" key="3">
    <source>
        <dbReference type="Proteomes" id="UP000294257"/>
    </source>
</evidence>
<dbReference type="AlphaFoldDB" id="A0A4Q7KND1"/>
<dbReference type="RefSeq" id="WP_130345248.1">
    <property type="nucleotide sequence ID" value="NZ_SGWQ01000005.1"/>
</dbReference>
<dbReference type="SUPFAM" id="SSF47413">
    <property type="entry name" value="lambda repressor-like DNA-binding domains"/>
    <property type="match status" value="1"/>
</dbReference>
<dbReference type="EMBL" id="SGWQ01000005">
    <property type="protein sequence ID" value="RZS37817.1"/>
    <property type="molecule type" value="Genomic_DNA"/>
</dbReference>
<comment type="caution">
    <text evidence="2">The sequence shown here is derived from an EMBL/GenBank/DDBJ whole genome shotgun (WGS) entry which is preliminary data.</text>
</comment>
<dbReference type="Pfam" id="PF13560">
    <property type="entry name" value="HTH_31"/>
    <property type="match status" value="1"/>
</dbReference>
<evidence type="ECO:0000259" key="1">
    <source>
        <dbReference type="PROSITE" id="PS50943"/>
    </source>
</evidence>
<dbReference type="OrthoDB" id="4517420at2"/>
<accession>A0A4Q7KND1</accession>